<sequence length="161" mass="17807">MIARSRPYTANGSSDLSGGGGDDDDDNRGGPPPVSSADPQEETNRQKQVGRWLRQDVDFFCDQGGVELPGPSRWILLHDSGQGETPPCRPSLLDTRVDSSRPPICRSRHPPRGIPESPGAVQASRSAFCWQARVARWSRTRTMYNQDFMSEITGWTPENLP</sequence>
<dbReference type="Proteomes" id="UP001283361">
    <property type="component" value="Unassembled WGS sequence"/>
</dbReference>
<evidence type="ECO:0000313" key="3">
    <source>
        <dbReference type="Proteomes" id="UP001283361"/>
    </source>
</evidence>
<comment type="caution">
    <text evidence="2">The sequence shown here is derived from an EMBL/GenBank/DDBJ whole genome shotgun (WGS) entry which is preliminary data.</text>
</comment>
<organism evidence="2 3">
    <name type="scientific">Elysia crispata</name>
    <name type="common">lettuce slug</name>
    <dbReference type="NCBI Taxonomy" id="231223"/>
    <lineage>
        <taxon>Eukaryota</taxon>
        <taxon>Metazoa</taxon>
        <taxon>Spiralia</taxon>
        <taxon>Lophotrochozoa</taxon>
        <taxon>Mollusca</taxon>
        <taxon>Gastropoda</taxon>
        <taxon>Heterobranchia</taxon>
        <taxon>Euthyneura</taxon>
        <taxon>Panpulmonata</taxon>
        <taxon>Sacoglossa</taxon>
        <taxon>Placobranchoidea</taxon>
        <taxon>Plakobranchidae</taxon>
        <taxon>Elysia</taxon>
    </lineage>
</organism>
<keyword evidence="3" id="KW-1185">Reference proteome</keyword>
<evidence type="ECO:0000256" key="1">
    <source>
        <dbReference type="SAM" id="MobiDB-lite"/>
    </source>
</evidence>
<reference evidence="2" key="1">
    <citation type="journal article" date="2023" name="G3 (Bethesda)">
        <title>A reference genome for the long-term kleptoplast-retaining sea slug Elysia crispata morphotype clarki.</title>
        <authorList>
            <person name="Eastman K.E."/>
            <person name="Pendleton A.L."/>
            <person name="Shaikh M.A."/>
            <person name="Suttiyut T."/>
            <person name="Ogas R."/>
            <person name="Tomko P."/>
            <person name="Gavelis G."/>
            <person name="Widhalm J.R."/>
            <person name="Wisecaver J.H."/>
        </authorList>
    </citation>
    <scope>NUCLEOTIDE SEQUENCE</scope>
    <source>
        <strain evidence="2">ECLA1</strain>
    </source>
</reference>
<gene>
    <name evidence="2" type="ORF">RRG08_017678</name>
</gene>
<name>A0AAE0ZBB2_9GAST</name>
<dbReference type="EMBL" id="JAWDGP010004246">
    <property type="protein sequence ID" value="KAK3766237.1"/>
    <property type="molecule type" value="Genomic_DNA"/>
</dbReference>
<accession>A0AAE0ZBB2</accession>
<evidence type="ECO:0000313" key="2">
    <source>
        <dbReference type="EMBL" id="KAK3766237.1"/>
    </source>
</evidence>
<dbReference type="AlphaFoldDB" id="A0AAE0ZBB2"/>
<proteinExistence type="predicted"/>
<feature type="region of interest" description="Disordered" evidence="1">
    <location>
        <begin position="1"/>
        <end position="49"/>
    </location>
</feature>
<feature type="region of interest" description="Disordered" evidence="1">
    <location>
        <begin position="77"/>
        <end position="122"/>
    </location>
</feature>
<protein>
    <submittedName>
        <fullName evidence="2">Uncharacterized protein</fullName>
    </submittedName>
</protein>